<dbReference type="Proteomes" id="UP000295129">
    <property type="component" value="Unassembled WGS sequence"/>
</dbReference>
<dbReference type="OrthoDB" id="826511at2"/>
<evidence type="ECO:0000313" key="2">
    <source>
        <dbReference type="EMBL" id="TDN55769.1"/>
    </source>
</evidence>
<gene>
    <name evidence="2" type="ORF">C7389_103101</name>
</gene>
<sequence>MNPYLPDALLASAHHLLAFALAALLFAEWVVAGQPPDRRLVTLLARLDMSYGAVAGLLLLAGGARLLWGAKGWAYYLGSHVFWAKLACFLAIGLLSLKPTLRILRWRRRAEPPASGELQALRGWMMAQLILIPPILLCASLVARGLG</sequence>
<name>A0A4R6EE69_9RHOO</name>
<feature type="transmembrane region" description="Helical" evidence="1">
    <location>
        <begin position="49"/>
        <end position="68"/>
    </location>
</feature>
<keyword evidence="1" id="KW-1133">Transmembrane helix</keyword>
<organism evidence="2 3">
    <name type="scientific">Azoarcus indigens</name>
    <dbReference type="NCBI Taxonomy" id="29545"/>
    <lineage>
        <taxon>Bacteria</taxon>
        <taxon>Pseudomonadati</taxon>
        <taxon>Pseudomonadota</taxon>
        <taxon>Betaproteobacteria</taxon>
        <taxon>Rhodocyclales</taxon>
        <taxon>Zoogloeaceae</taxon>
        <taxon>Azoarcus</taxon>
    </lineage>
</organism>
<accession>A0A4R6EE69</accession>
<dbReference type="EMBL" id="SNVV01000003">
    <property type="protein sequence ID" value="TDN55769.1"/>
    <property type="molecule type" value="Genomic_DNA"/>
</dbReference>
<dbReference type="InterPro" id="IPR018706">
    <property type="entry name" value="DUF2214_membrane"/>
</dbReference>
<feature type="transmembrane region" description="Helical" evidence="1">
    <location>
        <begin position="121"/>
        <end position="143"/>
    </location>
</feature>
<keyword evidence="1" id="KW-0812">Transmembrane</keyword>
<dbReference type="RefSeq" id="WP_133588967.1">
    <property type="nucleotide sequence ID" value="NZ_SNVV01000003.1"/>
</dbReference>
<protein>
    <submittedName>
        <fullName evidence="2">Putative membrane protein</fullName>
    </submittedName>
</protein>
<reference evidence="2 3" key="1">
    <citation type="submission" date="2019-03" db="EMBL/GenBank/DDBJ databases">
        <title>Genomic Encyclopedia of Type Strains, Phase IV (KMG-IV): sequencing the most valuable type-strain genomes for metagenomic binning, comparative biology and taxonomic classification.</title>
        <authorList>
            <person name="Goeker M."/>
        </authorList>
    </citation>
    <scope>NUCLEOTIDE SEQUENCE [LARGE SCALE GENOMIC DNA]</scope>
    <source>
        <strain evidence="2 3">DSM 12121</strain>
    </source>
</reference>
<keyword evidence="3" id="KW-1185">Reference proteome</keyword>
<dbReference type="AlphaFoldDB" id="A0A4R6EE69"/>
<feature type="transmembrane region" description="Helical" evidence="1">
    <location>
        <begin position="80"/>
        <end position="101"/>
    </location>
</feature>
<proteinExistence type="predicted"/>
<evidence type="ECO:0000256" key="1">
    <source>
        <dbReference type="SAM" id="Phobius"/>
    </source>
</evidence>
<evidence type="ECO:0000313" key="3">
    <source>
        <dbReference type="Proteomes" id="UP000295129"/>
    </source>
</evidence>
<dbReference type="Pfam" id="PF09980">
    <property type="entry name" value="DUF2214"/>
    <property type="match status" value="1"/>
</dbReference>
<comment type="caution">
    <text evidence="2">The sequence shown here is derived from an EMBL/GenBank/DDBJ whole genome shotgun (WGS) entry which is preliminary data.</text>
</comment>
<keyword evidence="1" id="KW-0472">Membrane</keyword>